<reference evidence="1" key="1">
    <citation type="submission" date="2020-02" db="EMBL/GenBank/DDBJ databases">
        <authorList>
            <person name="Meier V. D."/>
        </authorList>
    </citation>
    <scope>NUCLEOTIDE SEQUENCE</scope>
    <source>
        <strain evidence="1">AVDCRST_MAG68</strain>
    </source>
</reference>
<name>A0A6J4MDV0_9BACT</name>
<gene>
    <name evidence="1" type="ORF">AVDCRST_MAG68-4099</name>
</gene>
<dbReference type="AlphaFoldDB" id="A0A6J4MDV0"/>
<dbReference type="EMBL" id="CADCTW010000190">
    <property type="protein sequence ID" value="CAA9357520.1"/>
    <property type="molecule type" value="Genomic_DNA"/>
</dbReference>
<evidence type="ECO:0000313" key="1">
    <source>
        <dbReference type="EMBL" id="CAA9357520.1"/>
    </source>
</evidence>
<protein>
    <submittedName>
        <fullName evidence="1">Uncharacterized protein</fullName>
    </submittedName>
</protein>
<accession>A0A6J4MDV0</accession>
<organism evidence="1">
    <name type="scientific">uncultured Gemmatimonadota bacterium</name>
    <dbReference type="NCBI Taxonomy" id="203437"/>
    <lineage>
        <taxon>Bacteria</taxon>
        <taxon>Pseudomonadati</taxon>
        <taxon>Gemmatimonadota</taxon>
        <taxon>environmental samples</taxon>
    </lineage>
</organism>
<sequence length="37" mass="4197">MQPGRFSLRLGALPLLPLWYPAGRDRSVHGPPHDFLK</sequence>
<proteinExistence type="predicted"/>